<keyword evidence="1" id="KW-1133">Transmembrane helix</keyword>
<reference evidence="3" key="2">
    <citation type="submission" date="2020-09" db="EMBL/GenBank/DDBJ databases">
        <title>Reference genome assembly for Australian Ascochyta lentis isolate Al4.</title>
        <authorList>
            <person name="Lee R.C."/>
            <person name="Farfan-Caceres L.M."/>
            <person name="Debler J.W."/>
            <person name="Williams A.H."/>
            <person name="Henares B.M."/>
        </authorList>
    </citation>
    <scope>NUCLEOTIDE SEQUENCE</scope>
    <source>
        <strain evidence="3">Al4</strain>
    </source>
</reference>
<dbReference type="EMBL" id="RZGK01000016">
    <property type="protein sequence ID" value="KAF9693261.1"/>
    <property type="molecule type" value="Genomic_DNA"/>
</dbReference>
<dbReference type="InterPro" id="IPR046529">
    <property type="entry name" value="DUF6594"/>
</dbReference>
<keyword evidence="1" id="KW-0812">Transmembrane</keyword>
<feature type="domain" description="DUF6594" evidence="2">
    <location>
        <begin position="42"/>
        <end position="304"/>
    </location>
</feature>
<sequence length="316" mass="35883">MATIARRVRTFMRSNSEKTLVRDVELAPEAQPDSVPPLRGVPSLAAFMASNSNSESFIFKRFDRLAARNLLYLQSELAFLQEELDVLDGADHGDVEARKCARSWEDFERVRESDERQRERWELVVRIRVCLKEYQETLIRQSTIAGLAPPSTNVLDAFNAEFYGRVPSLVGASKNLYQSEGTNIQDLVQLHSTERKDRVSAFLAKYLFRWLQTSNQDSQKRFDPRVTYLYTQRLDLFVELFYAVLSIVLLLGAILSLYFVNNAIWRIAIIVLFTLAFAACAVFLADGRRLAVFGACAAYAAVLVVFVSGNWEPGND</sequence>
<dbReference type="AlphaFoldDB" id="A0A8H7MC61"/>
<feature type="transmembrane region" description="Helical" evidence="1">
    <location>
        <begin position="291"/>
        <end position="311"/>
    </location>
</feature>
<proteinExistence type="predicted"/>
<reference evidence="3" key="1">
    <citation type="submission" date="2018-12" db="EMBL/GenBank/DDBJ databases">
        <authorList>
            <person name="Syme R.A."/>
            <person name="Farfan-Caceres L."/>
            <person name="Lichtenzveig J."/>
        </authorList>
    </citation>
    <scope>NUCLEOTIDE SEQUENCE</scope>
    <source>
        <strain evidence="3">Al4</strain>
    </source>
</reference>
<protein>
    <recommendedName>
        <fullName evidence="2">DUF6594 domain-containing protein</fullName>
    </recommendedName>
</protein>
<feature type="transmembrane region" description="Helical" evidence="1">
    <location>
        <begin position="264"/>
        <end position="284"/>
    </location>
</feature>
<evidence type="ECO:0000256" key="1">
    <source>
        <dbReference type="SAM" id="Phobius"/>
    </source>
</evidence>
<evidence type="ECO:0000259" key="2">
    <source>
        <dbReference type="Pfam" id="PF20237"/>
    </source>
</evidence>
<evidence type="ECO:0000313" key="3">
    <source>
        <dbReference type="EMBL" id="KAF9693261.1"/>
    </source>
</evidence>
<accession>A0A8H7MC61</accession>
<dbReference type="Pfam" id="PF20237">
    <property type="entry name" value="DUF6594"/>
    <property type="match status" value="1"/>
</dbReference>
<comment type="caution">
    <text evidence="3">The sequence shown here is derived from an EMBL/GenBank/DDBJ whole genome shotgun (WGS) entry which is preliminary data.</text>
</comment>
<dbReference type="PANTHER" id="PTHR34502">
    <property type="entry name" value="DUF6594 DOMAIN-CONTAINING PROTEIN-RELATED"/>
    <property type="match status" value="1"/>
</dbReference>
<name>A0A8H7MC61_9PLEO</name>
<dbReference type="PANTHER" id="PTHR34502:SF4">
    <property type="entry name" value="DUF6594 DOMAIN-CONTAINING PROTEIN"/>
    <property type="match status" value="1"/>
</dbReference>
<gene>
    <name evidence="3" type="ORF">EKO04_008661</name>
</gene>
<dbReference type="Proteomes" id="UP000651452">
    <property type="component" value="Unassembled WGS sequence"/>
</dbReference>
<organism evidence="3 4">
    <name type="scientific">Ascochyta lentis</name>
    <dbReference type="NCBI Taxonomy" id="205686"/>
    <lineage>
        <taxon>Eukaryota</taxon>
        <taxon>Fungi</taxon>
        <taxon>Dikarya</taxon>
        <taxon>Ascomycota</taxon>
        <taxon>Pezizomycotina</taxon>
        <taxon>Dothideomycetes</taxon>
        <taxon>Pleosporomycetidae</taxon>
        <taxon>Pleosporales</taxon>
        <taxon>Pleosporineae</taxon>
        <taxon>Didymellaceae</taxon>
        <taxon>Ascochyta</taxon>
    </lineage>
</organism>
<feature type="transmembrane region" description="Helical" evidence="1">
    <location>
        <begin position="240"/>
        <end position="258"/>
    </location>
</feature>
<keyword evidence="4" id="KW-1185">Reference proteome</keyword>
<keyword evidence="1" id="KW-0472">Membrane</keyword>
<dbReference type="OrthoDB" id="3533814at2759"/>
<evidence type="ECO:0000313" key="4">
    <source>
        <dbReference type="Proteomes" id="UP000651452"/>
    </source>
</evidence>